<protein>
    <recommendedName>
        <fullName evidence="4">2-dehydropantoate 2-reductase</fullName>
        <ecNumber evidence="4">1.1.1.169</ecNumber>
    </recommendedName>
    <alternativeName>
        <fullName evidence="4">Ketopantoate reductase</fullName>
    </alternativeName>
</protein>
<dbReference type="InterPro" id="IPR051402">
    <property type="entry name" value="KPR-Related"/>
</dbReference>
<evidence type="ECO:0000259" key="5">
    <source>
        <dbReference type="Pfam" id="PF02558"/>
    </source>
</evidence>
<dbReference type="InterPro" id="IPR008927">
    <property type="entry name" value="6-PGluconate_DH-like_C_sf"/>
</dbReference>
<evidence type="ECO:0000259" key="6">
    <source>
        <dbReference type="Pfam" id="PF08546"/>
    </source>
</evidence>
<dbReference type="InterPro" id="IPR013332">
    <property type="entry name" value="KPR_N"/>
</dbReference>
<dbReference type="Pfam" id="PF08546">
    <property type="entry name" value="ApbA_C"/>
    <property type="match status" value="1"/>
</dbReference>
<evidence type="ECO:0000256" key="1">
    <source>
        <dbReference type="ARBA" id="ARBA00007870"/>
    </source>
</evidence>
<evidence type="ECO:0000313" key="8">
    <source>
        <dbReference type="Proteomes" id="UP000320184"/>
    </source>
</evidence>
<feature type="domain" description="Ketopantoate reductase N-terminal" evidence="5">
    <location>
        <begin position="7"/>
        <end position="153"/>
    </location>
</feature>
<dbReference type="Proteomes" id="UP000320184">
    <property type="component" value="Unassembled WGS sequence"/>
</dbReference>
<dbReference type="EMBL" id="VBOT01000185">
    <property type="protein sequence ID" value="TMQ47418.1"/>
    <property type="molecule type" value="Genomic_DNA"/>
</dbReference>
<comment type="caution">
    <text evidence="7">The sequence shown here is derived from an EMBL/GenBank/DDBJ whole genome shotgun (WGS) entry which is preliminary data.</text>
</comment>
<keyword evidence="4" id="KW-0566">Pantothenate biosynthesis</keyword>
<dbReference type="SUPFAM" id="SSF51735">
    <property type="entry name" value="NAD(P)-binding Rossmann-fold domains"/>
    <property type="match status" value="1"/>
</dbReference>
<gene>
    <name evidence="7" type="ORF">E6K73_13670</name>
</gene>
<dbReference type="AlphaFoldDB" id="A0A538S7Q1"/>
<sequence>MAERRRILVVGAGAIGGLYAAYLAKVSDVAVLDTNRAHVEAIRRHGLALTGRTESVTKLAAFASAAEMGKRSFDAVIILVKSQATEAAFASIRPVLEGRPVLVTFQNGMGNAELLEGLCDLEVAHGVSFEAARHDGPGRVHHLVYGEDSWLGPARGKAEAIAWLGELMTRSGLPTKVVADPRGAIWGKFIFNSVMNPIGAIVRGVNAARYEVPEIRALIDDMATECVRVAEALGILLEFDPMYLVKKIRAGESPLTEHAGSMAQDIEAGRETELEAITGYVVRKAKELGVPVPVTESVYRMAKGVEYAAKAKLAEK</sequence>
<evidence type="ECO:0000256" key="2">
    <source>
        <dbReference type="ARBA" id="ARBA00022857"/>
    </source>
</evidence>
<evidence type="ECO:0000256" key="4">
    <source>
        <dbReference type="RuleBase" id="RU362068"/>
    </source>
</evidence>
<reference evidence="7 8" key="1">
    <citation type="journal article" date="2019" name="Nat. Microbiol.">
        <title>Mediterranean grassland soil C-N compound turnover is dependent on rainfall and depth, and is mediated by genomically divergent microorganisms.</title>
        <authorList>
            <person name="Diamond S."/>
            <person name="Andeer P.F."/>
            <person name="Li Z."/>
            <person name="Crits-Christoph A."/>
            <person name="Burstein D."/>
            <person name="Anantharaman K."/>
            <person name="Lane K.R."/>
            <person name="Thomas B.C."/>
            <person name="Pan C."/>
            <person name="Northen T.R."/>
            <person name="Banfield J.F."/>
        </authorList>
    </citation>
    <scope>NUCLEOTIDE SEQUENCE [LARGE SCALE GENOMIC DNA]</scope>
    <source>
        <strain evidence="7">WS_3</strain>
    </source>
</reference>
<dbReference type="UniPathway" id="UPA00028">
    <property type="reaction ID" value="UER00004"/>
</dbReference>
<comment type="function">
    <text evidence="4">Catalyzes the NADPH-dependent reduction of ketopantoate into pantoic acid.</text>
</comment>
<dbReference type="Pfam" id="PF02558">
    <property type="entry name" value="ApbA"/>
    <property type="match status" value="1"/>
</dbReference>
<dbReference type="FunFam" id="1.10.1040.10:FF:000017">
    <property type="entry name" value="2-dehydropantoate 2-reductase"/>
    <property type="match status" value="1"/>
</dbReference>
<accession>A0A538S7Q1</accession>
<dbReference type="PANTHER" id="PTHR21708:SF26">
    <property type="entry name" value="2-DEHYDROPANTOATE 2-REDUCTASE"/>
    <property type="match status" value="1"/>
</dbReference>
<dbReference type="InterPro" id="IPR036291">
    <property type="entry name" value="NAD(P)-bd_dom_sf"/>
</dbReference>
<dbReference type="NCBIfam" id="TIGR00745">
    <property type="entry name" value="apbA_panE"/>
    <property type="match status" value="1"/>
</dbReference>
<dbReference type="Gene3D" id="3.40.50.720">
    <property type="entry name" value="NAD(P)-binding Rossmann-like Domain"/>
    <property type="match status" value="1"/>
</dbReference>
<dbReference type="InterPro" id="IPR003710">
    <property type="entry name" value="ApbA"/>
</dbReference>
<dbReference type="EC" id="1.1.1.169" evidence="4"/>
<keyword evidence="3 4" id="KW-0560">Oxidoreductase</keyword>
<comment type="pathway">
    <text evidence="4">Cofactor biosynthesis; (R)-pantothenate biosynthesis; (R)-pantoate from 3-methyl-2-oxobutanoate: step 2/2.</text>
</comment>
<comment type="similarity">
    <text evidence="1 4">Belongs to the ketopantoate reductase family.</text>
</comment>
<evidence type="ECO:0000313" key="7">
    <source>
        <dbReference type="EMBL" id="TMQ47418.1"/>
    </source>
</evidence>
<proteinExistence type="inferred from homology"/>
<dbReference type="GO" id="GO:0008677">
    <property type="term" value="F:2-dehydropantoate 2-reductase activity"/>
    <property type="evidence" value="ECO:0007669"/>
    <property type="project" value="UniProtKB-EC"/>
</dbReference>
<feature type="domain" description="Ketopantoate reductase C-terminal" evidence="6">
    <location>
        <begin position="182"/>
        <end position="306"/>
    </location>
</feature>
<name>A0A538S7Q1_UNCEI</name>
<dbReference type="InterPro" id="IPR013328">
    <property type="entry name" value="6PGD_dom2"/>
</dbReference>
<keyword evidence="2 4" id="KW-0521">NADP</keyword>
<dbReference type="Gene3D" id="1.10.1040.10">
    <property type="entry name" value="N-(1-d-carboxylethyl)-l-norvaline Dehydrogenase, domain 2"/>
    <property type="match status" value="1"/>
</dbReference>
<dbReference type="GO" id="GO:0015940">
    <property type="term" value="P:pantothenate biosynthetic process"/>
    <property type="evidence" value="ECO:0007669"/>
    <property type="project" value="UniProtKB-UniPathway"/>
</dbReference>
<dbReference type="SUPFAM" id="SSF48179">
    <property type="entry name" value="6-phosphogluconate dehydrogenase C-terminal domain-like"/>
    <property type="match status" value="1"/>
</dbReference>
<dbReference type="InterPro" id="IPR013752">
    <property type="entry name" value="KPA_reductase"/>
</dbReference>
<comment type="catalytic activity">
    <reaction evidence="4">
        <text>(R)-pantoate + NADP(+) = 2-dehydropantoate + NADPH + H(+)</text>
        <dbReference type="Rhea" id="RHEA:16233"/>
        <dbReference type="ChEBI" id="CHEBI:11561"/>
        <dbReference type="ChEBI" id="CHEBI:15378"/>
        <dbReference type="ChEBI" id="CHEBI:15980"/>
        <dbReference type="ChEBI" id="CHEBI:57783"/>
        <dbReference type="ChEBI" id="CHEBI:58349"/>
        <dbReference type="EC" id="1.1.1.169"/>
    </reaction>
</comment>
<evidence type="ECO:0000256" key="3">
    <source>
        <dbReference type="ARBA" id="ARBA00023002"/>
    </source>
</evidence>
<dbReference type="PANTHER" id="PTHR21708">
    <property type="entry name" value="PROBABLE 2-DEHYDROPANTOATE 2-REDUCTASE"/>
    <property type="match status" value="1"/>
</dbReference>
<dbReference type="GO" id="GO:0005737">
    <property type="term" value="C:cytoplasm"/>
    <property type="evidence" value="ECO:0007669"/>
    <property type="project" value="TreeGrafter"/>
</dbReference>
<organism evidence="7 8">
    <name type="scientific">Eiseniibacteriota bacterium</name>
    <dbReference type="NCBI Taxonomy" id="2212470"/>
    <lineage>
        <taxon>Bacteria</taxon>
        <taxon>Candidatus Eiseniibacteriota</taxon>
    </lineage>
</organism>